<dbReference type="CDD" id="cd00081">
    <property type="entry name" value="Hint"/>
    <property type="match status" value="1"/>
</dbReference>
<gene>
    <name evidence="3" type="ORF">ENO04_04110</name>
</gene>
<comment type="caution">
    <text evidence="3">The sequence shown here is derived from an EMBL/GenBank/DDBJ whole genome shotgun (WGS) entry which is preliminary data.</text>
</comment>
<dbReference type="EMBL" id="DSDY01000130">
    <property type="protein sequence ID" value="HDS10782.1"/>
    <property type="molecule type" value="Genomic_DNA"/>
</dbReference>
<dbReference type="InterPro" id="IPR003587">
    <property type="entry name" value="Hint_dom_N"/>
</dbReference>
<dbReference type="SUPFAM" id="SSF52540">
    <property type="entry name" value="P-loop containing nucleoside triphosphate hydrolases"/>
    <property type="match status" value="1"/>
</dbReference>
<evidence type="ECO:0000313" key="3">
    <source>
        <dbReference type="EMBL" id="HDS10782.1"/>
    </source>
</evidence>
<sequence length="658" mass="73417">MRRKIFLKTKLFFTHHASSLISDNGKNQQLIEYTGHLLNIARCSADGYELYRYEKSFGLRAKVLVDSQGFITYCVDEPSYTISDIERAVARIFSRITGEKSLDANAQLYLSPDSLDDYLEAKIATGLGRLYPLVLDPEIEEVALNRPGDPLFVYHRKLGVWMRTNIVVDEPEASRIALSISNLISRPLSMASPMAEGSSKLGLRFAVTLGDRVSPKGTSFVVRKSPQKPLSMPELIKQGFISPLQASYLWFLLEHRGFLVIIGGMATGKTTLLQALLDLLPWYTRIVVIEDTPEVKLTHPNWDSLSINRGFSVGSSVVEASMFDLARFALRRRSDFLVIGEVRGEEAKVLFQASISGQGSLCLDPDEKLVVMDKRRRVRRMRISTVIERLISGEEVRVLSLSGEGELSWAAPRRWIVTVSHEWVELSLSTNTKLRLTPDHLVPVVTDKGVMLRKALMVGIGERILFIANSDVLSEDDEPVVKNAVVVAKRVFKRSSAALDLELSGDSHLFVHSSGAVTHNCSFHADDVETAVARLTSPPISIPASSLRYIWGFIVLGFRGGARRVVGISETDPYSEDLVFNTMVFTDQQGTEPRELVERSARLKKLASAHGYGREDLLDEIASRAELLQSLSRKGADSTETRRTVDSFYALKLREMRA</sequence>
<dbReference type="GO" id="GO:0016887">
    <property type="term" value="F:ATP hydrolysis activity"/>
    <property type="evidence" value="ECO:0007669"/>
    <property type="project" value="InterPro"/>
</dbReference>
<dbReference type="Gene3D" id="3.30.450.380">
    <property type="match status" value="1"/>
</dbReference>
<evidence type="ECO:0000256" key="1">
    <source>
        <dbReference type="ARBA" id="ARBA00006611"/>
    </source>
</evidence>
<proteinExistence type="inferred from homology"/>
<dbReference type="InterPro" id="IPR036844">
    <property type="entry name" value="Hint_dom_sf"/>
</dbReference>
<protein>
    <recommendedName>
        <fullName evidence="2">Hint domain-containing protein</fullName>
    </recommendedName>
</protein>
<feature type="domain" description="Hint" evidence="2">
    <location>
        <begin position="360"/>
        <end position="468"/>
    </location>
</feature>
<comment type="similarity">
    <text evidence="1">Belongs to the GSP E family.</text>
</comment>
<dbReference type="PANTHER" id="PTHR30486">
    <property type="entry name" value="TWITCHING MOTILITY PROTEIN PILT"/>
    <property type="match status" value="1"/>
</dbReference>
<accession>A0A7C1E2T5</accession>
<dbReference type="InterPro" id="IPR001482">
    <property type="entry name" value="T2SS/T4SS_dom"/>
</dbReference>
<dbReference type="Gene3D" id="3.40.50.300">
    <property type="entry name" value="P-loop containing nucleotide triphosphate hydrolases"/>
    <property type="match status" value="2"/>
</dbReference>
<name>A0A7C1E2T5_9CREN</name>
<dbReference type="Gene3D" id="2.170.16.10">
    <property type="entry name" value="Hedgehog/Intein (Hint) domain"/>
    <property type="match status" value="1"/>
</dbReference>
<dbReference type="GO" id="GO:0016539">
    <property type="term" value="P:intein-mediated protein splicing"/>
    <property type="evidence" value="ECO:0007669"/>
    <property type="project" value="InterPro"/>
</dbReference>
<dbReference type="PANTHER" id="PTHR30486:SF6">
    <property type="entry name" value="TYPE IV PILUS RETRACTATION ATPASE PILT"/>
    <property type="match status" value="1"/>
</dbReference>
<dbReference type="InterPro" id="IPR027417">
    <property type="entry name" value="P-loop_NTPase"/>
</dbReference>
<dbReference type="InterPro" id="IPR006141">
    <property type="entry name" value="Intein_N"/>
</dbReference>
<dbReference type="SMART" id="SM00306">
    <property type="entry name" value="HintN"/>
    <property type="match status" value="1"/>
</dbReference>
<dbReference type="AlphaFoldDB" id="A0A7C1E2T5"/>
<reference evidence="3" key="1">
    <citation type="journal article" date="2020" name="mSystems">
        <title>Genome- and Community-Level Interaction Insights into Carbon Utilization and Element Cycling Functions of Hydrothermarchaeota in Hydrothermal Sediment.</title>
        <authorList>
            <person name="Zhou Z."/>
            <person name="Liu Y."/>
            <person name="Xu W."/>
            <person name="Pan J."/>
            <person name="Luo Z.H."/>
            <person name="Li M."/>
        </authorList>
    </citation>
    <scope>NUCLEOTIDE SEQUENCE [LARGE SCALE GENOMIC DNA]</scope>
    <source>
        <strain evidence="3">SpSt-123</strain>
    </source>
</reference>
<dbReference type="Pfam" id="PF00437">
    <property type="entry name" value="T2SSE"/>
    <property type="match status" value="1"/>
</dbReference>
<evidence type="ECO:0000259" key="2">
    <source>
        <dbReference type="SMART" id="SM00306"/>
    </source>
</evidence>
<organism evidence="3">
    <name type="scientific">Fervidicoccus fontis</name>
    <dbReference type="NCBI Taxonomy" id="683846"/>
    <lineage>
        <taxon>Archaea</taxon>
        <taxon>Thermoproteota</taxon>
        <taxon>Thermoprotei</taxon>
        <taxon>Fervidicoccales</taxon>
        <taxon>Fervidicoccaceae</taxon>
        <taxon>Fervidicoccus</taxon>
    </lineage>
</organism>
<dbReference type="SUPFAM" id="SSF51294">
    <property type="entry name" value="Hedgehog/intein (Hint) domain"/>
    <property type="match status" value="1"/>
</dbReference>
<dbReference type="InterPro" id="IPR050921">
    <property type="entry name" value="T4SS_GSP_E_ATPase"/>
</dbReference>
<dbReference type="PROSITE" id="PS50817">
    <property type="entry name" value="INTEIN_N_TER"/>
    <property type="match status" value="1"/>
</dbReference>